<reference evidence="5 6" key="1">
    <citation type="submission" date="2019-07" db="EMBL/GenBank/DDBJ databases">
        <title>Whole genome shotgun sequence of Lactobacillus spicheri NBRC 107155.</title>
        <authorList>
            <person name="Hosoyama A."/>
            <person name="Uohara A."/>
            <person name="Ohji S."/>
            <person name="Ichikawa N."/>
        </authorList>
    </citation>
    <scope>NUCLEOTIDE SEQUENCE [LARGE SCALE GENOMIC DNA]</scope>
    <source>
        <strain evidence="5 6">NBRC 107155</strain>
    </source>
</reference>
<dbReference type="CDD" id="cd00090">
    <property type="entry name" value="HTH_ARSR"/>
    <property type="match status" value="1"/>
</dbReference>
<sequence length="205" mass="23296">MTYDSQALLTLFGRLFQQRAFVTAAVRSTRMNEHDPQRTSNQLRLLHLLTEHDHLTNSDIVEDLDIRPSSVSVLVTKLATAGLIERQESPDDRRVSLISLTADGRKFLETAHKAKDELSESLFTTLSPAEQTQLRDLLQKLLQDLEAKQPSDWDQSADFRAFMEQAQALHRGHGMHRHGGMMGGGIGPNMRGMFRDEPWHPQDRD</sequence>
<dbReference type="PRINTS" id="PR00598">
    <property type="entry name" value="HTHMARR"/>
</dbReference>
<evidence type="ECO:0000256" key="1">
    <source>
        <dbReference type="ARBA" id="ARBA00023015"/>
    </source>
</evidence>
<dbReference type="InterPro" id="IPR023187">
    <property type="entry name" value="Tscrpt_reg_MarR-type_CS"/>
</dbReference>
<dbReference type="SUPFAM" id="SSF46785">
    <property type="entry name" value="Winged helix' DNA-binding domain"/>
    <property type="match status" value="1"/>
</dbReference>
<dbReference type="SMART" id="SM00347">
    <property type="entry name" value="HTH_MARR"/>
    <property type="match status" value="1"/>
</dbReference>
<dbReference type="Pfam" id="PF01047">
    <property type="entry name" value="MarR"/>
    <property type="match status" value="1"/>
</dbReference>
<accession>A0ABQ0WQT9</accession>
<protein>
    <submittedName>
        <fullName evidence="5">Transcriptional regulator</fullName>
    </submittedName>
</protein>
<gene>
    <name evidence="5" type="ORF">LSP04_14140</name>
</gene>
<dbReference type="RefSeq" id="WP_052957225.1">
    <property type="nucleotide sequence ID" value="NZ_BJZI01000017.1"/>
</dbReference>
<dbReference type="PANTHER" id="PTHR42756:SF1">
    <property type="entry name" value="TRANSCRIPTIONAL REPRESSOR OF EMRAB OPERON"/>
    <property type="match status" value="1"/>
</dbReference>
<feature type="domain" description="HTH marR-type" evidence="4">
    <location>
        <begin position="5"/>
        <end position="143"/>
    </location>
</feature>
<keyword evidence="1" id="KW-0805">Transcription regulation</keyword>
<comment type="caution">
    <text evidence="5">The sequence shown here is derived from an EMBL/GenBank/DDBJ whole genome shotgun (WGS) entry which is preliminary data.</text>
</comment>
<dbReference type="Gene3D" id="1.10.10.10">
    <property type="entry name" value="Winged helix-like DNA-binding domain superfamily/Winged helix DNA-binding domain"/>
    <property type="match status" value="1"/>
</dbReference>
<dbReference type="PANTHER" id="PTHR42756">
    <property type="entry name" value="TRANSCRIPTIONAL REGULATOR, MARR"/>
    <property type="match status" value="1"/>
</dbReference>
<evidence type="ECO:0000256" key="3">
    <source>
        <dbReference type="ARBA" id="ARBA00023163"/>
    </source>
</evidence>
<keyword evidence="6" id="KW-1185">Reference proteome</keyword>
<dbReference type="InterPro" id="IPR000835">
    <property type="entry name" value="HTH_MarR-typ"/>
</dbReference>
<dbReference type="PROSITE" id="PS50995">
    <property type="entry name" value="HTH_MARR_2"/>
    <property type="match status" value="1"/>
</dbReference>
<keyword evidence="3" id="KW-0804">Transcription</keyword>
<keyword evidence="2" id="KW-0238">DNA-binding</keyword>
<organism evidence="5 6">
    <name type="scientific">Levilactobacillus spicheri</name>
    <dbReference type="NCBI Taxonomy" id="216463"/>
    <lineage>
        <taxon>Bacteria</taxon>
        <taxon>Bacillati</taxon>
        <taxon>Bacillota</taxon>
        <taxon>Bacilli</taxon>
        <taxon>Lactobacillales</taxon>
        <taxon>Lactobacillaceae</taxon>
        <taxon>Levilactobacillus</taxon>
    </lineage>
</organism>
<evidence type="ECO:0000259" key="4">
    <source>
        <dbReference type="PROSITE" id="PS50995"/>
    </source>
</evidence>
<evidence type="ECO:0000313" key="6">
    <source>
        <dbReference type="Proteomes" id="UP000321691"/>
    </source>
</evidence>
<proteinExistence type="predicted"/>
<evidence type="ECO:0000256" key="2">
    <source>
        <dbReference type="ARBA" id="ARBA00023125"/>
    </source>
</evidence>
<dbReference type="PROSITE" id="PS01117">
    <property type="entry name" value="HTH_MARR_1"/>
    <property type="match status" value="1"/>
</dbReference>
<dbReference type="Proteomes" id="UP000321691">
    <property type="component" value="Unassembled WGS sequence"/>
</dbReference>
<dbReference type="InterPro" id="IPR036388">
    <property type="entry name" value="WH-like_DNA-bd_sf"/>
</dbReference>
<dbReference type="EMBL" id="BJZI01000017">
    <property type="protein sequence ID" value="GEO66995.1"/>
    <property type="molecule type" value="Genomic_DNA"/>
</dbReference>
<evidence type="ECO:0000313" key="5">
    <source>
        <dbReference type="EMBL" id="GEO66995.1"/>
    </source>
</evidence>
<name>A0ABQ0WQT9_9LACO</name>
<dbReference type="InterPro" id="IPR011991">
    <property type="entry name" value="ArsR-like_HTH"/>
</dbReference>
<dbReference type="InterPro" id="IPR036390">
    <property type="entry name" value="WH_DNA-bd_sf"/>
</dbReference>